<sequence>MDTLTERMRQLQSAGWIHEITFDAGWLTCRKCGEWASPEDVAISKSYRFEGTSDPGDEAILFAIIMPCDHHGLLTAAYGHDAPPEVADIVTRLHLGNP</sequence>
<protein>
    <submittedName>
        <fullName evidence="1">Unannotated protein</fullName>
    </submittedName>
</protein>
<proteinExistence type="predicted"/>
<dbReference type="EMBL" id="CAFBLP010000093">
    <property type="protein sequence ID" value="CAB4888955.1"/>
    <property type="molecule type" value="Genomic_DNA"/>
</dbReference>
<dbReference type="AlphaFoldDB" id="A0A6J7F674"/>
<gene>
    <name evidence="1" type="ORF">UFOPK3376_02647</name>
</gene>
<organism evidence="1">
    <name type="scientific">freshwater metagenome</name>
    <dbReference type="NCBI Taxonomy" id="449393"/>
    <lineage>
        <taxon>unclassified sequences</taxon>
        <taxon>metagenomes</taxon>
        <taxon>ecological metagenomes</taxon>
    </lineage>
</organism>
<evidence type="ECO:0000313" key="1">
    <source>
        <dbReference type="EMBL" id="CAB4888955.1"/>
    </source>
</evidence>
<reference evidence="1" key="1">
    <citation type="submission" date="2020-05" db="EMBL/GenBank/DDBJ databases">
        <authorList>
            <person name="Chiriac C."/>
            <person name="Salcher M."/>
            <person name="Ghai R."/>
            <person name="Kavagutti S V."/>
        </authorList>
    </citation>
    <scope>NUCLEOTIDE SEQUENCE</scope>
</reference>
<name>A0A6J7F674_9ZZZZ</name>
<accession>A0A6J7F674</accession>